<name>A0A345P9D9_9GAMM</name>
<evidence type="ECO:0000313" key="3">
    <source>
        <dbReference type="Proteomes" id="UP000253940"/>
    </source>
</evidence>
<dbReference type="RefSeq" id="WP_114900006.1">
    <property type="nucleotide sequence ID" value="NZ_CP031222.1"/>
</dbReference>
<feature type="chain" id="PRO_5017079019" evidence="1">
    <location>
        <begin position="22"/>
        <end position="130"/>
    </location>
</feature>
<feature type="signal peptide" evidence="1">
    <location>
        <begin position="1"/>
        <end position="21"/>
    </location>
</feature>
<gene>
    <name evidence="2" type="ORF">HYN46_14250</name>
</gene>
<accession>A0A345P9D9</accession>
<keyword evidence="1" id="KW-0732">Signal</keyword>
<organism evidence="2 3">
    <name type="scientific">Aquirhabdus parva</name>
    <dbReference type="NCBI Taxonomy" id="2283318"/>
    <lineage>
        <taxon>Bacteria</taxon>
        <taxon>Pseudomonadati</taxon>
        <taxon>Pseudomonadota</taxon>
        <taxon>Gammaproteobacteria</taxon>
        <taxon>Moraxellales</taxon>
        <taxon>Moraxellaceae</taxon>
        <taxon>Aquirhabdus</taxon>
    </lineage>
</organism>
<reference evidence="2 3" key="1">
    <citation type="submission" date="2018-07" db="EMBL/GenBank/DDBJ databases">
        <title>Genome sequencing of Moraxellaceae gen. HYN0046.</title>
        <authorList>
            <person name="Kim M."/>
            <person name="Yi H."/>
        </authorList>
    </citation>
    <scope>NUCLEOTIDE SEQUENCE [LARGE SCALE GENOMIC DNA]</scope>
    <source>
        <strain evidence="2 3">HYN0046</strain>
    </source>
</reference>
<dbReference type="AlphaFoldDB" id="A0A345P9D9"/>
<dbReference type="KEGG" id="mbah:HYN46_14250"/>
<keyword evidence="3" id="KW-1185">Reference proteome</keyword>
<evidence type="ECO:0000313" key="2">
    <source>
        <dbReference type="EMBL" id="AXI03898.1"/>
    </source>
</evidence>
<dbReference type="Proteomes" id="UP000253940">
    <property type="component" value="Chromosome"/>
</dbReference>
<evidence type="ECO:0000256" key="1">
    <source>
        <dbReference type="SAM" id="SignalP"/>
    </source>
</evidence>
<protein>
    <submittedName>
        <fullName evidence="2">Uncharacterized protein</fullName>
    </submittedName>
</protein>
<dbReference type="EMBL" id="CP031222">
    <property type="protein sequence ID" value="AXI03898.1"/>
    <property type="molecule type" value="Genomic_DNA"/>
</dbReference>
<sequence>MLSHKLLIGLSTAMLSSISVASELPLKFSASVIVENNLPYAVDISIPSGESASIKLKNGLRLEVNNLNVVGQSSPSVKLYDDNSATPRLIHSAKSESLKSPNNWSVSYTVCSGHAQFSSPAPAVPLSCPM</sequence>
<proteinExistence type="predicted"/>